<accession>A0A1H6FYL0</accession>
<dbReference type="InterPro" id="IPR000073">
    <property type="entry name" value="AB_hydrolase_1"/>
</dbReference>
<protein>
    <submittedName>
        <fullName evidence="2">Pimeloyl-ACP methyl ester carboxylesterase</fullName>
    </submittedName>
</protein>
<dbReference type="Proteomes" id="UP000222056">
    <property type="component" value="Unassembled WGS sequence"/>
</dbReference>
<dbReference type="AlphaFoldDB" id="A0A1H6FYL0"/>
<dbReference type="Pfam" id="PF00561">
    <property type="entry name" value="Abhydrolase_1"/>
    <property type="match status" value="1"/>
</dbReference>
<dbReference type="PRINTS" id="PR00412">
    <property type="entry name" value="EPOXHYDRLASE"/>
</dbReference>
<proteinExistence type="predicted"/>
<dbReference type="GO" id="GO:0003824">
    <property type="term" value="F:catalytic activity"/>
    <property type="evidence" value="ECO:0007669"/>
    <property type="project" value="InterPro"/>
</dbReference>
<evidence type="ECO:0000313" key="3">
    <source>
        <dbReference type="Proteomes" id="UP000222056"/>
    </source>
</evidence>
<dbReference type="GO" id="GO:0016020">
    <property type="term" value="C:membrane"/>
    <property type="evidence" value="ECO:0007669"/>
    <property type="project" value="TreeGrafter"/>
</dbReference>
<dbReference type="InterPro" id="IPR029058">
    <property type="entry name" value="AB_hydrolase_fold"/>
</dbReference>
<dbReference type="Gene3D" id="3.40.50.1820">
    <property type="entry name" value="alpha/beta hydrolase"/>
    <property type="match status" value="1"/>
</dbReference>
<name>A0A1H6FYL0_THEAL</name>
<dbReference type="InterPro" id="IPR050266">
    <property type="entry name" value="AB_hydrolase_sf"/>
</dbReference>
<dbReference type="SUPFAM" id="SSF53474">
    <property type="entry name" value="alpha/beta-Hydrolases"/>
    <property type="match status" value="1"/>
</dbReference>
<reference evidence="3" key="1">
    <citation type="submission" date="2016-10" db="EMBL/GenBank/DDBJ databases">
        <authorList>
            <person name="Varghese N."/>
            <person name="Submissions S."/>
        </authorList>
    </citation>
    <scope>NUCLEOTIDE SEQUENCE [LARGE SCALE GENOMIC DNA]</scope>
    <source>
        <strain evidence="3">ATCC 35263</strain>
    </source>
</reference>
<dbReference type="InterPro" id="IPR000639">
    <property type="entry name" value="Epox_hydrolase-like"/>
</dbReference>
<evidence type="ECO:0000313" key="2">
    <source>
        <dbReference type="EMBL" id="SEH15093.1"/>
    </source>
</evidence>
<gene>
    <name evidence="2" type="ORF">SAMN02745716_1840</name>
</gene>
<organism evidence="2 3">
    <name type="scientific">Thermoleophilum album</name>
    <dbReference type="NCBI Taxonomy" id="29539"/>
    <lineage>
        <taxon>Bacteria</taxon>
        <taxon>Bacillati</taxon>
        <taxon>Actinomycetota</taxon>
        <taxon>Thermoleophilia</taxon>
        <taxon>Thermoleophilales</taxon>
        <taxon>Thermoleophilaceae</taxon>
        <taxon>Thermoleophilum</taxon>
    </lineage>
</organism>
<dbReference type="EMBL" id="FNWJ01000002">
    <property type="protein sequence ID" value="SEH15093.1"/>
    <property type="molecule type" value="Genomic_DNA"/>
</dbReference>
<dbReference type="PANTHER" id="PTHR43798">
    <property type="entry name" value="MONOACYLGLYCEROL LIPASE"/>
    <property type="match status" value="1"/>
</dbReference>
<dbReference type="OrthoDB" id="5495375at2"/>
<dbReference type="PRINTS" id="PR00111">
    <property type="entry name" value="ABHYDROLASE"/>
</dbReference>
<evidence type="ECO:0000259" key="1">
    <source>
        <dbReference type="Pfam" id="PF00561"/>
    </source>
</evidence>
<dbReference type="STRING" id="29539.SAMN02745716_1840"/>
<sequence>MATTNERLAESGREAALADDYGLTAEPSWREVDWPRHLRRAQLGAVTVNFVALGDARAEAMPVVFVHGLSGQWQNWLENLPFAALSRRVAAPDLPGFGRSPLPAGGELSIPFYASVVARLCDHLGFERYVVCGNSMGGLIAAQLALDQPQRVRGLVLVSPAGVSSATVRALPVVVAGSAIRLVGVYGRRFHGAVARRPRARALGLGLVAKHPERLAPDLAFEGLIKGAGKPGFEPALRATLGYDLRDRLGEIEAPALVVWGADDRVIPVRDAEVWKSRLRRCELVILPDTGHVAQLERPRTFNRLLASFLEQVDTGA</sequence>
<dbReference type="RefSeq" id="WP_093118360.1">
    <property type="nucleotide sequence ID" value="NZ_FNWJ01000002.1"/>
</dbReference>
<feature type="domain" description="AB hydrolase-1" evidence="1">
    <location>
        <begin position="62"/>
        <end position="299"/>
    </location>
</feature>
<dbReference type="PANTHER" id="PTHR43798:SF33">
    <property type="entry name" value="HYDROLASE, PUTATIVE (AFU_ORTHOLOGUE AFUA_2G14860)-RELATED"/>
    <property type="match status" value="1"/>
</dbReference>
<keyword evidence="3" id="KW-1185">Reference proteome</keyword>